<comment type="similarity">
    <text evidence="1">Belongs to the UPF0065 (bug) family.</text>
</comment>
<dbReference type="EMBL" id="JAQSIP010000006">
    <property type="protein sequence ID" value="MDD0839595.1"/>
    <property type="molecule type" value="Genomic_DNA"/>
</dbReference>
<dbReference type="PANTHER" id="PTHR42928:SF5">
    <property type="entry name" value="BLR1237 PROTEIN"/>
    <property type="match status" value="1"/>
</dbReference>
<dbReference type="CDD" id="cd07012">
    <property type="entry name" value="PBP2_Bug_TTT"/>
    <property type="match status" value="1"/>
</dbReference>
<feature type="chain" id="PRO_5047373189" evidence="2">
    <location>
        <begin position="38"/>
        <end position="344"/>
    </location>
</feature>
<dbReference type="InterPro" id="IPR006311">
    <property type="entry name" value="TAT_signal"/>
</dbReference>
<dbReference type="SUPFAM" id="SSF53850">
    <property type="entry name" value="Periplasmic binding protein-like II"/>
    <property type="match status" value="1"/>
</dbReference>
<dbReference type="Gene3D" id="3.40.190.150">
    <property type="entry name" value="Bordetella uptake gene, domain 1"/>
    <property type="match status" value="1"/>
</dbReference>
<evidence type="ECO:0000313" key="3">
    <source>
        <dbReference type="EMBL" id="MDD0839595.1"/>
    </source>
</evidence>
<keyword evidence="2" id="KW-0732">Signal</keyword>
<dbReference type="InterPro" id="IPR005064">
    <property type="entry name" value="BUG"/>
</dbReference>
<evidence type="ECO:0000313" key="4">
    <source>
        <dbReference type="Proteomes" id="UP001528673"/>
    </source>
</evidence>
<dbReference type="RefSeq" id="WP_273952066.1">
    <property type="nucleotide sequence ID" value="NZ_JAQSIP010000006.1"/>
</dbReference>
<comment type="caution">
    <text evidence="3">The sequence shown here is derived from an EMBL/GenBank/DDBJ whole genome shotgun (WGS) entry which is preliminary data.</text>
</comment>
<accession>A0ABT5MZU4</accession>
<dbReference type="PANTHER" id="PTHR42928">
    <property type="entry name" value="TRICARBOXYLATE-BINDING PROTEIN"/>
    <property type="match status" value="1"/>
</dbReference>
<reference evidence="3 4" key="1">
    <citation type="submission" date="2023-02" db="EMBL/GenBank/DDBJ databases">
        <title>Bacterial whole genomic sequence of Curvibacter sp. HBC61.</title>
        <authorList>
            <person name="Le V."/>
            <person name="Ko S.-R."/>
            <person name="Ahn C.-Y."/>
            <person name="Oh H.-M."/>
        </authorList>
    </citation>
    <scope>NUCLEOTIDE SEQUENCE [LARGE SCALE GENOMIC DNA]</scope>
    <source>
        <strain evidence="3 4">HBC61</strain>
    </source>
</reference>
<dbReference type="PIRSF" id="PIRSF017082">
    <property type="entry name" value="YflP"/>
    <property type="match status" value="1"/>
</dbReference>
<evidence type="ECO:0000256" key="1">
    <source>
        <dbReference type="ARBA" id="ARBA00006987"/>
    </source>
</evidence>
<dbReference type="Pfam" id="PF03401">
    <property type="entry name" value="TctC"/>
    <property type="match status" value="1"/>
</dbReference>
<organism evidence="3 4">
    <name type="scientific">Curvibacter cyanobacteriorum</name>
    <dbReference type="NCBI Taxonomy" id="3026422"/>
    <lineage>
        <taxon>Bacteria</taxon>
        <taxon>Pseudomonadati</taxon>
        <taxon>Pseudomonadota</taxon>
        <taxon>Betaproteobacteria</taxon>
        <taxon>Burkholderiales</taxon>
        <taxon>Comamonadaceae</taxon>
        <taxon>Curvibacter</taxon>
    </lineage>
</organism>
<dbReference type="Proteomes" id="UP001528673">
    <property type="component" value="Unassembled WGS sequence"/>
</dbReference>
<name>A0ABT5MZU4_9BURK</name>
<dbReference type="Gene3D" id="3.40.190.10">
    <property type="entry name" value="Periplasmic binding protein-like II"/>
    <property type="match status" value="1"/>
</dbReference>
<keyword evidence="4" id="KW-1185">Reference proteome</keyword>
<sequence length="344" mass="36529">MSHLPTPKSLGTLVPRRRLAGLAAGLMVLGAAPLAQAQTAAPAVAFPTKPVRIITPFPVGGGPDGVARLVADKLSRMWGQPVVVENRPGGNGFIAIDAFKRGANDGHDLIQLDNVHIAAYPHLFKKLPYDLEKDFDVILPLFRAYFFVTTGAQSPYKNMGALIADAKANPGKLNYGSWSVGNPVHLGSALLESMTGTDMVHVIYKETTQLYSGVANGELSFALGTSATAGPLQRAGKLRFLAVAAPKRLANFPDVPTVSESGGPAGYEVTGWNAIAAPKGVSPAVAEKIKRDVEKALNEPDVKEKFASFGYENFPTTRESFKQFIDSESTRFAAVIKKAGASLD</sequence>
<dbReference type="PROSITE" id="PS51318">
    <property type="entry name" value="TAT"/>
    <property type="match status" value="1"/>
</dbReference>
<proteinExistence type="inferred from homology"/>
<evidence type="ECO:0000256" key="2">
    <source>
        <dbReference type="SAM" id="SignalP"/>
    </source>
</evidence>
<gene>
    <name evidence="3" type="ORF">PSQ40_13500</name>
</gene>
<feature type="signal peptide" evidence="2">
    <location>
        <begin position="1"/>
        <end position="37"/>
    </location>
</feature>
<dbReference type="InterPro" id="IPR042100">
    <property type="entry name" value="Bug_dom1"/>
</dbReference>
<protein>
    <submittedName>
        <fullName evidence="3">Tripartite tricarboxylate transporter substrate binding protein</fullName>
    </submittedName>
</protein>